<reference evidence="1" key="2">
    <citation type="submission" date="2022-06" db="UniProtKB">
        <authorList>
            <consortium name="EnsemblMetazoa"/>
        </authorList>
    </citation>
    <scope>IDENTIFICATION</scope>
    <source>
        <strain evidence="1">DF5081</strain>
    </source>
</reference>
<proteinExistence type="predicted"/>
<accession>A0A8R1DQ87</accession>
<sequence length="126" mass="14251">MCMILENVDKPNNPHAIQMLGLYHGHDDNQDLHKKLGPLFDQLNNLHFISYTESDVEVTKRIRINPIGDLKFLSALFGHSGQSSNSPVLFTPSLPRFTDTEVQLNTVYRCLPTTVKLLARLSTIAY</sequence>
<dbReference type="AlphaFoldDB" id="A0A8R1DQ87"/>
<organism evidence="1 2">
    <name type="scientific">Caenorhabditis japonica</name>
    <dbReference type="NCBI Taxonomy" id="281687"/>
    <lineage>
        <taxon>Eukaryota</taxon>
        <taxon>Metazoa</taxon>
        <taxon>Ecdysozoa</taxon>
        <taxon>Nematoda</taxon>
        <taxon>Chromadorea</taxon>
        <taxon>Rhabditida</taxon>
        <taxon>Rhabditina</taxon>
        <taxon>Rhabditomorpha</taxon>
        <taxon>Rhabditoidea</taxon>
        <taxon>Rhabditidae</taxon>
        <taxon>Peloderinae</taxon>
        <taxon>Caenorhabditis</taxon>
    </lineage>
</organism>
<name>A0A8R1DQ87_CAEJA</name>
<dbReference type="PANTHER" id="PTHR31424">
    <property type="entry name" value="PROTEIN CBG23806"/>
    <property type="match status" value="1"/>
</dbReference>
<reference evidence="2" key="1">
    <citation type="submission" date="2010-08" db="EMBL/GenBank/DDBJ databases">
        <authorList>
            <consortium name="Caenorhabditis japonica Sequencing Consortium"/>
            <person name="Wilson R.K."/>
        </authorList>
    </citation>
    <scope>NUCLEOTIDE SEQUENCE [LARGE SCALE GENOMIC DNA]</scope>
    <source>
        <strain evidence="2">DF5081</strain>
    </source>
</reference>
<dbReference type="EnsemblMetazoa" id="CJA08043.1">
    <property type="protein sequence ID" value="CJA08043.1"/>
    <property type="gene ID" value="WBGene00127247"/>
</dbReference>
<keyword evidence="2" id="KW-1185">Reference proteome</keyword>
<dbReference type="Pfam" id="PF06918">
    <property type="entry name" value="DUF1280"/>
    <property type="match status" value="1"/>
</dbReference>
<evidence type="ECO:0000313" key="1">
    <source>
        <dbReference type="EnsemblMetazoa" id="CJA08043.1"/>
    </source>
</evidence>
<dbReference type="InterPro" id="IPR009689">
    <property type="entry name" value="DUF1280"/>
</dbReference>
<dbReference type="Proteomes" id="UP000005237">
    <property type="component" value="Unassembled WGS sequence"/>
</dbReference>
<dbReference type="PANTHER" id="PTHR31424:SF3">
    <property type="entry name" value="RING-TYPE DOMAIN-CONTAINING PROTEIN"/>
    <property type="match status" value="1"/>
</dbReference>
<protein>
    <submittedName>
        <fullName evidence="1">Uncharacterized protein</fullName>
    </submittedName>
</protein>
<evidence type="ECO:0000313" key="2">
    <source>
        <dbReference type="Proteomes" id="UP000005237"/>
    </source>
</evidence>